<reference evidence="1 2" key="1">
    <citation type="journal article" date="2017" name="Microb. Genom.">
        <title>Diversity, virulence, and antimicrobial resistance of the KPC-producing Klebsiella pneumoniae ST307 clone.</title>
        <authorList>
            <person name="Villa L."/>
            <person name="Feudi C."/>
            <person name="Fortini D."/>
            <person name="Brisse S."/>
            <person name="Passet V."/>
            <person name="Bonura C."/>
            <person name="Endimiani A."/>
            <person name="Mammina C."/>
            <person name="Ocampo A.M."/>
            <person name="Jimenez J.N."/>
            <person name="Doumith M."/>
            <person name="Woodford N."/>
            <person name="Hopkins K."/>
            <person name="Carattoli A."/>
        </authorList>
    </citation>
    <scope>NUCLEOTIDE SEQUENCE [LARGE SCALE GENOMIC DNA]</scope>
</reference>
<organism evidence="1 2">
    <name type="scientific">Klebsiella phage 4LV2017</name>
    <dbReference type="NCBI Taxonomy" id="1960658"/>
    <lineage>
        <taxon>Viruses</taxon>
        <taxon>Duplodnaviria</taxon>
        <taxon>Heunggongvirae</taxon>
        <taxon>Uroviricota</taxon>
        <taxon>Caudoviricetes</taxon>
        <taxon>Peduoviridae</taxon>
        <taxon>Elveevirus</taxon>
        <taxon>Elveevirus 4LV2017</taxon>
    </lineage>
</organism>
<evidence type="ECO:0000313" key="1">
    <source>
        <dbReference type="EMBL" id="ARB15680.1"/>
    </source>
</evidence>
<dbReference type="KEGG" id="vg:54979981"/>
<proteinExistence type="predicted"/>
<dbReference type="RefSeq" id="YP_009789832.1">
    <property type="nucleotide sequence ID" value="NC_047818.1"/>
</dbReference>
<accession>A0A2Z2FDI5</accession>
<evidence type="ECO:0000313" key="2">
    <source>
        <dbReference type="Proteomes" id="UP000249917"/>
    </source>
</evidence>
<dbReference type="EMBL" id="KY271398">
    <property type="protein sequence ID" value="ARB15680.1"/>
    <property type="molecule type" value="Genomic_DNA"/>
</dbReference>
<dbReference type="Proteomes" id="UP000249917">
    <property type="component" value="Segment"/>
</dbReference>
<protein>
    <submittedName>
        <fullName evidence="1">Uncharacterized protein</fullName>
    </submittedName>
</protein>
<keyword evidence="2" id="KW-1185">Reference proteome</keyword>
<sequence>MKFTYREFANDMARAAFTTDFSVDSKGSDVIAYKGAKFKVNKADNSSISYTIISGFDKAVTF</sequence>
<dbReference type="GeneID" id="54979981"/>
<name>A0A2Z2FDI5_9CAUD</name>